<organism evidence="6 7">
    <name type="scientific">Circinella minor</name>
    <dbReference type="NCBI Taxonomy" id="1195481"/>
    <lineage>
        <taxon>Eukaryota</taxon>
        <taxon>Fungi</taxon>
        <taxon>Fungi incertae sedis</taxon>
        <taxon>Mucoromycota</taxon>
        <taxon>Mucoromycotina</taxon>
        <taxon>Mucoromycetes</taxon>
        <taxon>Mucorales</taxon>
        <taxon>Lichtheimiaceae</taxon>
        <taxon>Circinella</taxon>
    </lineage>
</organism>
<evidence type="ECO:0008006" key="8">
    <source>
        <dbReference type="Google" id="ProtNLM"/>
    </source>
</evidence>
<reference evidence="6 7" key="1">
    <citation type="submission" date="2020-12" db="EMBL/GenBank/DDBJ databases">
        <title>Metabolic potential, ecology and presence of endohyphal bacteria is reflected in genomic diversity of Mucoromycotina.</title>
        <authorList>
            <person name="Muszewska A."/>
            <person name="Okrasinska A."/>
            <person name="Steczkiewicz K."/>
            <person name="Drgas O."/>
            <person name="Orlowska M."/>
            <person name="Perlinska-Lenart U."/>
            <person name="Aleksandrzak-Piekarczyk T."/>
            <person name="Szatraj K."/>
            <person name="Zielenkiewicz U."/>
            <person name="Pilsyk S."/>
            <person name="Malc E."/>
            <person name="Mieczkowski P."/>
            <person name="Kruszewska J.S."/>
            <person name="Biernat P."/>
            <person name="Pawlowska J."/>
        </authorList>
    </citation>
    <scope>NUCLEOTIDE SEQUENCE [LARGE SCALE GENOMIC DNA]</scope>
    <source>
        <strain evidence="6 7">CBS 142.35</strain>
    </source>
</reference>
<keyword evidence="7" id="KW-1185">Reference proteome</keyword>
<dbReference type="GO" id="GO:0016705">
    <property type="term" value="F:oxidoreductase activity, acting on paired donors, with incorporation or reduction of molecular oxygen"/>
    <property type="evidence" value="ECO:0007669"/>
    <property type="project" value="InterPro"/>
</dbReference>
<dbReference type="PANTHER" id="PTHR46300">
    <property type="entry name" value="P450, PUTATIVE (EUROFUNG)-RELATED-RELATED"/>
    <property type="match status" value="1"/>
</dbReference>
<dbReference type="InterPro" id="IPR001128">
    <property type="entry name" value="Cyt_P450"/>
</dbReference>
<feature type="binding site" description="axial binding residue" evidence="4">
    <location>
        <position position="408"/>
    </location>
    <ligand>
        <name>heme</name>
        <dbReference type="ChEBI" id="CHEBI:30413"/>
    </ligand>
    <ligandPart>
        <name>Fe</name>
        <dbReference type="ChEBI" id="CHEBI:18248"/>
    </ligandPart>
</feature>
<evidence type="ECO:0000256" key="1">
    <source>
        <dbReference type="ARBA" id="ARBA00022723"/>
    </source>
</evidence>
<dbReference type="SUPFAM" id="SSF48264">
    <property type="entry name" value="Cytochrome P450"/>
    <property type="match status" value="1"/>
</dbReference>
<dbReference type="GO" id="GO:0005506">
    <property type="term" value="F:iron ion binding"/>
    <property type="evidence" value="ECO:0007669"/>
    <property type="project" value="InterPro"/>
</dbReference>
<dbReference type="PRINTS" id="PR00385">
    <property type="entry name" value="P450"/>
</dbReference>
<dbReference type="PANTHER" id="PTHR46300:SF11">
    <property type="entry name" value="OXIDOREDUCTASE, PUTATIVE-RELATED"/>
    <property type="match status" value="1"/>
</dbReference>
<evidence type="ECO:0000256" key="5">
    <source>
        <dbReference type="RuleBase" id="RU000461"/>
    </source>
</evidence>
<keyword evidence="4 5" id="KW-0349">Heme</keyword>
<feature type="non-terminal residue" evidence="6">
    <location>
        <position position="473"/>
    </location>
</feature>
<dbReference type="PRINTS" id="PR00463">
    <property type="entry name" value="EP450I"/>
</dbReference>
<dbReference type="GO" id="GO:0020037">
    <property type="term" value="F:heme binding"/>
    <property type="evidence" value="ECO:0007669"/>
    <property type="project" value="InterPro"/>
</dbReference>
<protein>
    <recommendedName>
        <fullName evidence="8">Cytochrome P450</fullName>
    </recommendedName>
</protein>
<dbReference type="AlphaFoldDB" id="A0A8H7S7M4"/>
<keyword evidence="1 4" id="KW-0479">Metal-binding</keyword>
<comment type="similarity">
    <text evidence="5">Belongs to the cytochrome P450 family.</text>
</comment>
<dbReference type="PROSITE" id="PS00086">
    <property type="entry name" value="CYTOCHROME_P450"/>
    <property type="match status" value="1"/>
</dbReference>
<dbReference type="Gene3D" id="1.10.630.10">
    <property type="entry name" value="Cytochrome P450"/>
    <property type="match status" value="1"/>
</dbReference>
<comment type="cofactor">
    <cofactor evidence="4">
        <name>heme</name>
        <dbReference type="ChEBI" id="CHEBI:30413"/>
    </cofactor>
</comment>
<keyword evidence="3 4" id="KW-0408">Iron</keyword>
<keyword evidence="2 5" id="KW-0560">Oxidoreductase</keyword>
<name>A0A8H7S7M4_9FUNG</name>
<dbReference type="InterPro" id="IPR017972">
    <property type="entry name" value="Cyt_P450_CS"/>
</dbReference>
<comment type="caution">
    <text evidence="6">The sequence shown here is derived from an EMBL/GenBank/DDBJ whole genome shotgun (WGS) entry which is preliminary data.</text>
</comment>
<accession>A0A8H7S7M4</accession>
<evidence type="ECO:0000313" key="6">
    <source>
        <dbReference type="EMBL" id="KAG2225134.1"/>
    </source>
</evidence>
<dbReference type="InterPro" id="IPR036396">
    <property type="entry name" value="Cyt_P450_sf"/>
</dbReference>
<proteinExistence type="inferred from homology"/>
<dbReference type="Pfam" id="PF00067">
    <property type="entry name" value="p450"/>
    <property type="match status" value="1"/>
</dbReference>
<dbReference type="InterPro" id="IPR050364">
    <property type="entry name" value="Cytochrome_P450_fung"/>
</dbReference>
<evidence type="ECO:0000256" key="4">
    <source>
        <dbReference type="PIRSR" id="PIRSR602401-1"/>
    </source>
</evidence>
<evidence type="ECO:0000256" key="3">
    <source>
        <dbReference type="ARBA" id="ARBA00023004"/>
    </source>
</evidence>
<dbReference type="OrthoDB" id="1470350at2759"/>
<dbReference type="EMBL" id="JAEPRB010000032">
    <property type="protein sequence ID" value="KAG2225134.1"/>
    <property type="molecule type" value="Genomic_DNA"/>
</dbReference>
<dbReference type="InterPro" id="IPR002401">
    <property type="entry name" value="Cyt_P450_E_grp-I"/>
</dbReference>
<gene>
    <name evidence="6" type="ORF">INT45_011817</name>
</gene>
<sequence>NIISKYIGHLFQIPGSLPALKFDEWHKEYGPLIQIKMGVKQWIIIGDRQIANDILKVKGAATSGRPYHFYLSNYHTLNQRGPVFTNPDKRWKRSRAAAQVILGPKGVDQSMNVIESEAARVTKLLIEGTVKDGKVHTVKYMQLAPLNVILQTCFGKYAESLDDPLFTDLVETINSTVKWGAPRQDMSSFLPAFSKIFELFMSNKKEMKHFTYEKRNPLFRRLIQEALESDIPCYAKVMHKNKEENEFEDEDIIVFMSDCVNAGTDPTAVTLSWAFVILSHYPDVQQKLRSEVDAFIIQYKRLPHYSERNHFPYLISVQKECMRYRSAKHLALPHEATKDFEYQGYLIPKGTVILPNTYTLCRSAEFYDKPEEFIPDRYINDLSPYSVSVNANIEIRDQYTFGWGRRMCPGVHLVDVEFFNIWVHIFATAVIAPPLDKKGKPNYVDLNTCHDVGILVAPENPYLRFLKRSDSLL</sequence>
<dbReference type="GO" id="GO:0004497">
    <property type="term" value="F:monooxygenase activity"/>
    <property type="evidence" value="ECO:0007669"/>
    <property type="project" value="UniProtKB-KW"/>
</dbReference>
<evidence type="ECO:0000313" key="7">
    <source>
        <dbReference type="Proteomes" id="UP000646827"/>
    </source>
</evidence>
<keyword evidence="5" id="KW-0503">Monooxygenase</keyword>
<dbReference type="Proteomes" id="UP000646827">
    <property type="component" value="Unassembled WGS sequence"/>
</dbReference>
<evidence type="ECO:0000256" key="2">
    <source>
        <dbReference type="ARBA" id="ARBA00023002"/>
    </source>
</evidence>